<organism evidence="2 3">
    <name type="scientific">Rattus norvegicus</name>
    <name type="common">Rat</name>
    <dbReference type="NCBI Taxonomy" id="10116"/>
    <lineage>
        <taxon>Eukaryota</taxon>
        <taxon>Metazoa</taxon>
        <taxon>Chordata</taxon>
        <taxon>Craniata</taxon>
        <taxon>Vertebrata</taxon>
        <taxon>Euteleostomi</taxon>
        <taxon>Mammalia</taxon>
        <taxon>Eutheria</taxon>
        <taxon>Euarchontoglires</taxon>
        <taxon>Glires</taxon>
        <taxon>Rodentia</taxon>
        <taxon>Myomorpha</taxon>
        <taxon>Muroidea</taxon>
        <taxon>Muridae</taxon>
        <taxon>Murinae</taxon>
        <taxon>Rattus</taxon>
    </lineage>
</organism>
<dbReference type="AlphaFoldDB" id="A6I842"/>
<feature type="transmembrane region" description="Helical" evidence="1">
    <location>
        <begin position="22"/>
        <end position="39"/>
    </location>
</feature>
<evidence type="ECO:0000256" key="1">
    <source>
        <dbReference type="SAM" id="Phobius"/>
    </source>
</evidence>
<sequence length="64" mass="7216">MHLCETGFHVMLTQNQNIGKDLMLWLICGSALATSYLILNQYMAKDGETLFSSKLNDFACLLLM</sequence>
<proteinExistence type="predicted"/>
<keyword evidence="1" id="KW-0472">Membrane</keyword>
<keyword evidence="1" id="KW-1133">Transmembrane helix</keyword>
<gene>
    <name evidence="2" type="ORF">rCG_40525</name>
</gene>
<dbReference type="Proteomes" id="UP000234681">
    <property type="component" value="Chromosome 1"/>
</dbReference>
<accession>A6I842</accession>
<protein>
    <submittedName>
        <fullName evidence="2">RCG40525</fullName>
    </submittedName>
</protein>
<evidence type="ECO:0000313" key="2">
    <source>
        <dbReference type="EMBL" id="EDM17838.1"/>
    </source>
</evidence>
<name>A6I842_RAT</name>
<reference evidence="2 3" key="1">
    <citation type="submission" date="2005-09" db="EMBL/GenBank/DDBJ databases">
        <authorList>
            <person name="Mural R.J."/>
            <person name="Li P.W."/>
            <person name="Adams M.D."/>
            <person name="Amanatides P.G."/>
            <person name="Baden-Tillson H."/>
            <person name="Barnstead M."/>
            <person name="Chin S.H."/>
            <person name="Dew I."/>
            <person name="Evans C.A."/>
            <person name="Ferriera S."/>
            <person name="Flanigan M."/>
            <person name="Fosler C."/>
            <person name="Glodek A."/>
            <person name="Gu Z."/>
            <person name="Holt R.A."/>
            <person name="Jennings D."/>
            <person name="Kraft C.L."/>
            <person name="Lu F."/>
            <person name="Nguyen T."/>
            <person name="Nusskern D.R."/>
            <person name="Pfannkoch C.M."/>
            <person name="Sitter C."/>
            <person name="Sutton G.G."/>
            <person name="Venter J.C."/>
            <person name="Wang Z."/>
            <person name="Woodage T."/>
            <person name="Zheng X.H."/>
            <person name="Zhong F."/>
        </authorList>
    </citation>
    <scope>NUCLEOTIDE SEQUENCE [LARGE SCALE GENOMIC DNA]</scope>
    <source>
        <strain>BN</strain>
        <strain evidence="3">Sprague-Dawley</strain>
    </source>
</reference>
<dbReference type="EMBL" id="CH473956">
    <property type="protein sequence ID" value="EDM17838.1"/>
    <property type="molecule type" value="Genomic_DNA"/>
</dbReference>
<evidence type="ECO:0000313" key="3">
    <source>
        <dbReference type="Proteomes" id="UP000234681"/>
    </source>
</evidence>
<keyword evidence="1" id="KW-0812">Transmembrane</keyword>